<name>A0A0S4QM53_9ACTN</name>
<dbReference type="InterPro" id="IPR016185">
    <property type="entry name" value="PreATP-grasp_dom_sf"/>
</dbReference>
<evidence type="ECO:0000256" key="5">
    <source>
        <dbReference type="ARBA" id="ARBA00022741"/>
    </source>
</evidence>
<evidence type="ECO:0000256" key="9">
    <source>
        <dbReference type="ARBA" id="ARBA00022984"/>
    </source>
</evidence>
<dbReference type="Pfam" id="PF07478">
    <property type="entry name" value="Dala_Dala_lig_C"/>
    <property type="match status" value="1"/>
</dbReference>
<evidence type="ECO:0000256" key="8">
    <source>
        <dbReference type="ARBA" id="ARBA00022960"/>
    </source>
</evidence>
<keyword evidence="11 12" id="KW-0961">Cell wall biogenesis/degradation</keyword>
<dbReference type="InterPro" id="IPR011095">
    <property type="entry name" value="Dala_Dala_lig_C"/>
</dbReference>
<dbReference type="PROSITE" id="PS00843">
    <property type="entry name" value="DALA_DALA_LIGASE_1"/>
    <property type="match status" value="1"/>
</dbReference>
<comment type="pathway">
    <text evidence="12">Cell wall biogenesis; peptidoglycan biosynthesis.</text>
</comment>
<dbReference type="EC" id="6.3.2.4" evidence="12"/>
<feature type="binding site" evidence="14">
    <location>
        <position position="297"/>
    </location>
    <ligand>
        <name>Mg(2+)</name>
        <dbReference type="ChEBI" id="CHEBI:18420"/>
        <label>1</label>
    </ligand>
</feature>
<keyword evidence="5 15" id="KW-0547">Nucleotide-binding</keyword>
<dbReference type="PROSITE" id="PS00844">
    <property type="entry name" value="DALA_DALA_LIGASE_2"/>
    <property type="match status" value="1"/>
</dbReference>
<dbReference type="InterPro" id="IPR011761">
    <property type="entry name" value="ATP-grasp"/>
</dbReference>
<feature type="region of interest" description="Disordered" evidence="16">
    <location>
        <begin position="342"/>
        <end position="364"/>
    </location>
</feature>
<dbReference type="Proteomes" id="UP000198802">
    <property type="component" value="Unassembled WGS sequence"/>
</dbReference>
<evidence type="ECO:0000256" key="4">
    <source>
        <dbReference type="ARBA" id="ARBA00022723"/>
    </source>
</evidence>
<feature type="active site" evidence="13">
    <location>
        <position position="33"/>
    </location>
</feature>
<dbReference type="SUPFAM" id="SSF56059">
    <property type="entry name" value="Glutathione synthetase ATP-binding domain-like"/>
    <property type="match status" value="1"/>
</dbReference>
<dbReference type="PROSITE" id="PS50975">
    <property type="entry name" value="ATP_GRASP"/>
    <property type="match status" value="1"/>
</dbReference>
<dbReference type="PANTHER" id="PTHR23132:SF25">
    <property type="entry name" value="D-ALANINE--D-ALANINE LIGASE A"/>
    <property type="match status" value="1"/>
</dbReference>
<dbReference type="AlphaFoldDB" id="A0A0S4QM53"/>
<comment type="function">
    <text evidence="12">Cell wall formation.</text>
</comment>
<dbReference type="InterPro" id="IPR011127">
    <property type="entry name" value="Dala_Dala_lig_N"/>
</dbReference>
<accession>A0A0S4QM53</accession>
<dbReference type="GO" id="GO:0005829">
    <property type="term" value="C:cytosol"/>
    <property type="evidence" value="ECO:0007669"/>
    <property type="project" value="TreeGrafter"/>
</dbReference>
<keyword evidence="19" id="KW-1185">Reference proteome</keyword>
<dbReference type="GO" id="GO:0071555">
    <property type="term" value="P:cell wall organization"/>
    <property type="evidence" value="ECO:0007669"/>
    <property type="project" value="UniProtKB-KW"/>
</dbReference>
<keyword evidence="6 15" id="KW-0067">ATP-binding</keyword>
<evidence type="ECO:0000256" key="10">
    <source>
        <dbReference type="ARBA" id="ARBA00023211"/>
    </source>
</evidence>
<feature type="active site" evidence="13">
    <location>
        <position position="173"/>
    </location>
</feature>
<dbReference type="GO" id="GO:0009252">
    <property type="term" value="P:peptidoglycan biosynthetic process"/>
    <property type="evidence" value="ECO:0007669"/>
    <property type="project" value="UniProtKB-UniRule"/>
</dbReference>
<keyword evidence="9 12" id="KW-0573">Peptidoglycan synthesis</keyword>
<dbReference type="HAMAP" id="MF_00047">
    <property type="entry name" value="Dala_Dala_lig"/>
    <property type="match status" value="1"/>
</dbReference>
<evidence type="ECO:0000256" key="15">
    <source>
        <dbReference type="PROSITE-ProRule" id="PRU00409"/>
    </source>
</evidence>
<evidence type="ECO:0000256" key="3">
    <source>
        <dbReference type="ARBA" id="ARBA00022598"/>
    </source>
</evidence>
<evidence type="ECO:0000256" key="1">
    <source>
        <dbReference type="ARBA" id="ARBA00001936"/>
    </source>
</evidence>
<feature type="domain" description="ATP-grasp" evidence="17">
    <location>
        <begin position="132"/>
        <end position="330"/>
    </location>
</feature>
<feature type="compositionally biased region" description="Basic and acidic residues" evidence="16">
    <location>
        <begin position="347"/>
        <end position="357"/>
    </location>
</feature>
<feature type="binding site" evidence="14">
    <location>
        <position position="299"/>
    </location>
    <ligand>
        <name>Mg(2+)</name>
        <dbReference type="ChEBI" id="CHEBI:18420"/>
        <label>2</label>
    </ligand>
</feature>
<feature type="binding site" evidence="14">
    <location>
        <position position="297"/>
    </location>
    <ligand>
        <name>Mg(2+)</name>
        <dbReference type="ChEBI" id="CHEBI:18420"/>
        <label>2</label>
    </ligand>
</feature>
<evidence type="ECO:0000256" key="12">
    <source>
        <dbReference type="HAMAP-Rule" id="MF_00047"/>
    </source>
</evidence>
<dbReference type="InterPro" id="IPR005905">
    <property type="entry name" value="D_ala_D_ala"/>
</dbReference>
<dbReference type="InterPro" id="IPR000291">
    <property type="entry name" value="D-Ala_lig_Van_CS"/>
</dbReference>
<evidence type="ECO:0000256" key="14">
    <source>
        <dbReference type="PIRSR" id="PIRSR039102-3"/>
    </source>
</evidence>
<keyword evidence="3 12" id="KW-0436">Ligase</keyword>
<comment type="subcellular location">
    <subcellularLocation>
        <location evidence="12">Cytoplasm</location>
    </subcellularLocation>
</comment>
<keyword evidence="8 12" id="KW-0133">Cell shape</keyword>
<evidence type="ECO:0000313" key="19">
    <source>
        <dbReference type="Proteomes" id="UP000198802"/>
    </source>
</evidence>
<dbReference type="Gene3D" id="3.30.1490.20">
    <property type="entry name" value="ATP-grasp fold, A domain"/>
    <property type="match status" value="1"/>
</dbReference>
<evidence type="ECO:0000256" key="16">
    <source>
        <dbReference type="SAM" id="MobiDB-lite"/>
    </source>
</evidence>
<evidence type="ECO:0000256" key="6">
    <source>
        <dbReference type="ARBA" id="ARBA00022840"/>
    </source>
</evidence>
<evidence type="ECO:0000259" key="17">
    <source>
        <dbReference type="PROSITE" id="PS50975"/>
    </source>
</evidence>
<dbReference type="Pfam" id="PF01820">
    <property type="entry name" value="Dala_Dala_lig_N"/>
    <property type="match status" value="2"/>
</dbReference>
<gene>
    <name evidence="12" type="primary">ddl</name>
    <name evidence="18" type="ORF">Ga0074812_107304</name>
</gene>
<dbReference type="EMBL" id="FAOZ01000007">
    <property type="protein sequence ID" value="CUU56420.1"/>
    <property type="molecule type" value="Genomic_DNA"/>
</dbReference>
<dbReference type="InterPro" id="IPR013815">
    <property type="entry name" value="ATP_grasp_subdomain_1"/>
</dbReference>
<organism evidence="18 19">
    <name type="scientific">Parafrankia irregularis</name>
    <dbReference type="NCBI Taxonomy" id="795642"/>
    <lineage>
        <taxon>Bacteria</taxon>
        <taxon>Bacillati</taxon>
        <taxon>Actinomycetota</taxon>
        <taxon>Actinomycetes</taxon>
        <taxon>Frankiales</taxon>
        <taxon>Frankiaceae</taxon>
        <taxon>Parafrankia</taxon>
    </lineage>
</organism>
<keyword evidence="12" id="KW-0963">Cytoplasm</keyword>
<dbReference type="Gene3D" id="3.30.470.20">
    <property type="entry name" value="ATP-grasp fold, B domain"/>
    <property type="match status" value="1"/>
</dbReference>
<proteinExistence type="inferred from homology"/>
<feature type="active site" evidence="13">
    <location>
        <position position="308"/>
    </location>
</feature>
<evidence type="ECO:0000313" key="18">
    <source>
        <dbReference type="EMBL" id="CUU56420.1"/>
    </source>
</evidence>
<keyword evidence="7 14" id="KW-0460">Magnesium</keyword>
<dbReference type="GO" id="GO:0046872">
    <property type="term" value="F:metal ion binding"/>
    <property type="evidence" value="ECO:0007669"/>
    <property type="project" value="UniProtKB-KW"/>
</dbReference>
<comment type="similarity">
    <text evidence="2 12">Belongs to the D-alanine--D-alanine ligase family.</text>
</comment>
<feature type="binding site" evidence="14">
    <location>
        <position position="285"/>
    </location>
    <ligand>
        <name>Mg(2+)</name>
        <dbReference type="ChEBI" id="CHEBI:18420"/>
        <label>1</label>
    </ligand>
</feature>
<dbReference type="RefSeq" id="WP_091276917.1">
    <property type="nucleotide sequence ID" value="NZ_FAOZ01000007.1"/>
</dbReference>
<dbReference type="GO" id="GO:0008716">
    <property type="term" value="F:D-alanine-D-alanine ligase activity"/>
    <property type="evidence" value="ECO:0007669"/>
    <property type="project" value="UniProtKB-UniRule"/>
</dbReference>
<sequence length="364" mass="36755">MREKKDTALADGTTAGGRVARRVVVIGGGTSCEHEVSLASAAAVTEALTAAGHAVAALTIDRDGQWRDHAGRLVGLAGAVEVLRSCVAVVPMLHGPGGEDGTLAALCELAGVPYVGSPVRAGALAMDKWATKLIAEAVGVPTAPGILVNRARTAAGAVTAPLPAVVKPVSAGSSYGVSLVHDAAQLTAAVEAALTLDDRVLVEEVVCGREIDLAVLGRPDGTRTVAPPLEIVTGHAGFFDLAAKYDGSARFLVPAPLSDAQLGVLREAAVTVYDALGCAGVARVDFFLTDAGPVLNEVNTMPGFTSHSQVPRMFAAAGVAYPELLELLIADAVATATAVAGAGAGGQRDDGRGDRVGRGRLRVG</sequence>
<dbReference type="NCBIfam" id="NF002378">
    <property type="entry name" value="PRK01372.1"/>
    <property type="match status" value="1"/>
</dbReference>
<dbReference type="UniPathway" id="UPA00219"/>
<protein>
    <recommendedName>
        <fullName evidence="12">D-alanine--D-alanine ligase</fullName>
        <ecNumber evidence="12">6.3.2.4</ecNumber>
    </recommendedName>
    <alternativeName>
        <fullName evidence="12">D-Ala-D-Ala ligase</fullName>
    </alternativeName>
    <alternativeName>
        <fullName evidence="12">D-alanylalanine synthetase</fullName>
    </alternativeName>
</protein>
<reference evidence="19" key="1">
    <citation type="submission" date="2015-11" db="EMBL/GenBank/DDBJ databases">
        <authorList>
            <person name="Varghese N."/>
        </authorList>
    </citation>
    <scope>NUCLEOTIDE SEQUENCE [LARGE SCALE GENOMIC DNA]</scope>
    <source>
        <strain evidence="19">DSM 45899</strain>
    </source>
</reference>
<evidence type="ECO:0000256" key="11">
    <source>
        <dbReference type="ARBA" id="ARBA00023316"/>
    </source>
</evidence>
<evidence type="ECO:0000256" key="13">
    <source>
        <dbReference type="PIRSR" id="PIRSR039102-1"/>
    </source>
</evidence>
<dbReference type="GO" id="GO:0005524">
    <property type="term" value="F:ATP binding"/>
    <property type="evidence" value="ECO:0007669"/>
    <property type="project" value="UniProtKB-UniRule"/>
</dbReference>
<dbReference type="SUPFAM" id="SSF52440">
    <property type="entry name" value="PreATP-grasp domain"/>
    <property type="match status" value="1"/>
</dbReference>
<dbReference type="GO" id="GO:0008360">
    <property type="term" value="P:regulation of cell shape"/>
    <property type="evidence" value="ECO:0007669"/>
    <property type="project" value="UniProtKB-KW"/>
</dbReference>
<dbReference type="Gene3D" id="3.40.50.20">
    <property type="match status" value="1"/>
</dbReference>
<evidence type="ECO:0000256" key="2">
    <source>
        <dbReference type="ARBA" id="ARBA00010871"/>
    </source>
</evidence>
<comment type="cofactor">
    <cofactor evidence="1">
        <name>Mn(2+)</name>
        <dbReference type="ChEBI" id="CHEBI:29035"/>
    </cofactor>
</comment>
<keyword evidence="4 14" id="KW-0479">Metal-binding</keyword>
<keyword evidence="10 14" id="KW-0464">Manganese</keyword>
<dbReference type="PANTHER" id="PTHR23132">
    <property type="entry name" value="D-ALANINE--D-ALANINE LIGASE"/>
    <property type="match status" value="1"/>
</dbReference>
<dbReference type="PIRSF" id="PIRSF039102">
    <property type="entry name" value="Ddl/VanB"/>
    <property type="match status" value="1"/>
</dbReference>
<evidence type="ECO:0000256" key="7">
    <source>
        <dbReference type="ARBA" id="ARBA00022842"/>
    </source>
</evidence>
<comment type="catalytic activity">
    <reaction evidence="12">
        <text>2 D-alanine + ATP = D-alanyl-D-alanine + ADP + phosphate + H(+)</text>
        <dbReference type="Rhea" id="RHEA:11224"/>
        <dbReference type="ChEBI" id="CHEBI:15378"/>
        <dbReference type="ChEBI" id="CHEBI:30616"/>
        <dbReference type="ChEBI" id="CHEBI:43474"/>
        <dbReference type="ChEBI" id="CHEBI:57416"/>
        <dbReference type="ChEBI" id="CHEBI:57822"/>
        <dbReference type="ChEBI" id="CHEBI:456216"/>
        <dbReference type="EC" id="6.3.2.4"/>
    </reaction>
</comment>
<comment type="cofactor">
    <cofactor evidence="14">
        <name>Mg(2+)</name>
        <dbReference type="ChEBI" id="CHEBI:18420"/>
    </cofactor>
    <cofactor evidence="14">
        <name>Mn(2+)</name>
        <dbReference type="ChEBI" id="CHEBI:29035"/>
    </cofactor>
    <text evidence="14">Binds 2 magnesium or manganese ions per subunit.</text>
</comment>
<dbReference type="NCBIfam" id="TIGR01205">
    <property type="entry name" value="D_ala_D_alaTIGR"/>
    <property type="match status" value="1"/>
</dbReference>